<dbReference type="AlphaFoldDB" id="G8ZP27"/>
<accession>G8ZP27</accession>
<dbReference type="KEGG" id="tdl:TDEL_0B02420"/>
<dbReference type="EMBL" id="HE616743">
    <property type="protein sequence ID" value="CCE90371.1"/>
    <property type="molecule type" value="Genomic_DNA"/>
</dbReference>
<name>G8ZP27_TORDE</name>
<organism evidence="1 2">
    <name type="scientific">Torulaspora delbrueckii</name>
    <name type="common">Yeast</name>
    <name type="synonym">Candida colliculosa</name>
    <dbReference type="NCBI Taxonomy" id="4950"/>
    <lineage>
        <taxon>Eukaryota</taxon>
        <taxon>Fungi</taxon>
        <taxon>Dikarya</taxon>
        <taxon>Ascomycota</taxon>
        <taxon>Saccharomycotina</taxon>
        <taxon>Saccharomycetes</taxon>
        <taxon>Saccharomycetales</taxon>
        <taxon>Saccharomycetaceae</taxon>
        <taxon>Torulaspora</taxon>
    </lineage>
</organism>
<keyword evidence="2" id="KW-1185">Reference proteome</keyword>
<sequence>MSTITAAITDCTLTTTVSKSKRTVKAHTRQFSSAYLYNVLPSDLTSDRVSNLRPCKLFHGDVFVEELLNVNEMGNVDHVPSYQFKFGWSNHLDKLFCETEIIDNIHKMNEVIKTWGNSFRIMMQCSQNRYVLLELKIKDSNEDRGFRDLVCRISDEFEILAELMWD</sequence>
<dbReference type="InParanoid" id="G8ZP27"/>
<reference evidence="1 2" key="1">
    <citation type="journal article" date="2011" name="Proc. Natl. Acad. Sci. U.S.A.">
        <title>Evolutionary erosion of yeast sex chromosomes by mating-type switching accidents.</title>
        <authorList>
            <person name="Gordon J.L."/>
            <person name="Armisen D."/>
            <person name="Proux-Wera E."/>
            <person name="Oheigeartaigh S.S."/>
            <person name="Byrne K.P."/>
            <person name="Wolfe K.H."/>
        </authorList>
    </citation>
    <scope>NUCLEOTIDE SEQUENCE [LARGE SCALE GENOMIC DNA]</scope>
    <source>
        <strain evidence="2">ATCC 10662 / CBS 1146 / NBRC 0425 / NCYC 2629 / NRRL Y-866</strain>
    </source>
</reference>
<dbReference type="Proteomes" id="UP000005627">
    <property type="component" value="Chromosome 2"/>
</dbReference>
<dbReference type="eggNOG" id="ENOG502SD7R">
    <property type="taxonomic scope" value="Eukaryota"/>
</dbReference>
<protein>
    <submittedName>
        <fullName evidence="1">Uncharacterized protein</fullName>
    </submittedName>
</protein>
<dbReference type="OrthoDB" id="3970753at2759"/>
<dbReference type="GeneID" id="11504292"/>
<dbReference type="HOGENOM" id="CLU_119618_0_0_1"/>
<gene>
    <name evidence="1" type="primary">TDEL0B02420</name>
    <name evidence="1" type="ORF">TDEL_0B02420</name>
</gene>
<evidence type="ECO:0000313" key="1">
    <source>
        <dbReference type="EMBL" id="CCE90371.1"/>
    </source>
</evidence>
<evidence type="ECO:0000313" key="2">
    <source>
        <dbReference type="Proteomes" id="UP000005627"/>
    </source>
</evidence>
<proteinExistence type="predicted"/>
<dbReference type="RefSeq" id="XP_003679582.1">
    <property type="nucleotide sequence ID" value="XM_003679534.1"/>
</dbReference>